<evidence type="ECO:0000313" key="1">
    <source>
        <dbReference type="EMBL" id="ASN69301.1"/>
    </source>
</evidence>
<organism evidence="1">
    <name type="scientific">uncultured Caudovirales phage</name>
    <dbReference type="NCBI Taxonomy" id="2100421"/>
    <lineage>
        <taxon>Viruses</taxon>
        <taxon>Duplodnaviria</taxon>
        <taxon>Heunggongvirae</taxon>
        <taxon>Uroviricota</taxon>
        <taxon>Caudoviricetes</taxon>
        <taxon>Peduoviridae</taxon>
        <taxon>Maltschvirus</taxon>
        <taxon>Maltschvirus maltsch</taxon>
    </lineage>
</organism>
<reference evidence="1" key="1">
    <citation type="submission" date="2017-06" db="EMBL/GenBank/DDBJ databases">
        <title>Novel phages from South African skin metaviromes.</title>
        <authorList>
            <person name="van Zyl L.J."/>
            <person name="Abrahams Y."/>
            <person name="Stander E.A."/>
            <person name="Kirby B.M."/>
            <person name="Clavaud C."/>
            <person name="Farcet C."/>
            <person name="Breton L."/>
            <person name="Trindade M.I."/>
        </authorList>
    </citation>
    <scope>NUCLEOTIDE SEQUENCE</scope>
</reference>
<accession>A0A2H4JB60</accession>
<evidence type="ECO:0008006" key="2">
    <source>
        <dbReference type="Google" id="ProtNLM"/>
    </source>
</evidence>
<name>A0A2H4JB60_9CAUD</name>
<proteinExistence type="predicted"/>
<gene>
    <name evidence="1" type="ORF">9S3_49</name>
</gene>
<dbReference type="EMBL" id="MF417888">
    <property type="protein sequence ID" value="ASN69301.1"/>
    <property type="molecule type" value="Genomic_DNA"/>
</dbReference>
<protein>
    <recommendedName>
        <fullName evidence="2">Phage protein</fullName>
    </recommendedName>
</protein>
<sequence>MTKNTLNDLNNHLFAQLERLGDEEMKGDELKEELERSKAISDIAKNVVSNGNLILQAHKFKDQRIDNENQLPEMLEDKNR</sequence>